<protein>
    <submittedName>
        <fullName evidence="2">DNA-directed RNA polymerase subunit RPC12/RpoP</fullName>
    </submittedName>
</protein>
<dbReference type="AlphaFoldDB" id="A0A7W9SHS1"/>
<sequence>MARCPNCAGELLFDIKTQSLKCQQCDSVFNPYDKDKTVEGVVQEYYDTQVFTCPQCGAEIESTDFSGTGFCAYCGSSVVFTSRMKQAEMPQKIIPFQLTKEDCKKRYQDKVRSAIYHDKELENPEYLERFVGYYLPYWLYSFEVDEPLALEGLKEYRSGSYQYQERYALSGQLQGKFNNIPYDASTRFDDTIAGCIAPFTEKNLKEFSPNFLLGFYSDVADADAKQYEPKALHMVEQQLWSSVLGRQGFQESDMQLNNESIRSLTKIGAKSVTVERGMFPVWFLSYKKDNRIAYAVVNGETGKVYCDIPISESRFHNASMMIAIPIFLILNLFFQIKAENLPWYTMALSTLLIVLAQGQISKIKKREDSLTGNKNKSKEEKAKLLRHNGTGYALVSVFFSLGIMLWHPVQDEYYYLASAVSGIMSILSLRLMIKKFNILSTRSIPEFFDKKGVK</sequence>
<proteinExistence type="predicted"/>
<reference evidence="2 3" key="1">
    <citation type="submission" date="2020-08" db="EMBL/GenBank/DDBJ databases">
        <title>Genomic Encyclopedia of Type Strains, Phase IV (KMG-IV): sequencing the most valuable type-strain genomes for metagenomic binning, comparative biology and taxonomic classification.</title>
        <authorList>
            <person name="Goeker M."/>
        </authorList>
    </citation>
    <scope>NUCLEOTIDE SEQUENCE [LARGE SCALE GENOMIC DNA]</scope>
    <source>
        <strain evidence="2 3">DSM 17245</strain>
    </source>
</reference>
<dbReference type="GO" id="GO:0000428">
    <property type="term" value="C:DNA-directed RNA polymerase complex"/>
    <property type="evidence" value="ECO:0007669"/>
    <property type="project" value="UniProtKB-KW"/>
</dbReference>
<feature type="transmembrane region" description="Helical" evidence="1">
    <location>
        <begin position="318"/>
        <end position="336"/>
    </location>
</feature>
<feature type="transmembrane region" description="Helical" evidence="1">
    <location>
        <begin position="342"/>
        <end position="363"/>
    </location>
</feature>
<dbReference type="Proteomes" id="UP000522163">
    <property type="component" value="Unassembled WGS sequence"/>
</dbReference>
<feature type="transmembrane region" description="Helical" evidence="1">
    <location>
        <begin position="384"/>
        <end position="407"/>
    </location>
</feature>
<organism evidence="2 3">
    <name type="scientific">Oribacterium sinus</name>
    <dbReference type="NCBI Taxonomy" id="237576"/>
    <lineage>
        <taxon>Bacteria</taxon>
        <taxon>Bacillati</taxon>
        <taxon>Bacillota</taxon>
        <taxon>Clostridia</taxon>
        <taxon>Lachnospirales</taxon>
        <taxon>Lachnospiraceae</taxon>
        <taxon>Oribacterium</taxon>
    </lineage>
</organism>
<dbReference type="GeneID" id="85015877"/>
<keyword evidence="1" id="KW-0472">Membrane</keyword>
<feature type="transmembrane region" description="Helical" evidence="1">
    <location>
        <begin position="413"/>
        <end position="433"/>
    </location>
</feature>
<name>A0A7W9SHS1_9FIRM</name>
<evidence type="ECO:0000313" key="3">
    <source>
        <dbReference type="Proteomes" id="UP000522163"/>
    </source>
</evidence>
<dbReference type="RefSeq" id="WP_183684839.1">
    <property type="nucleotide sequence ID" value="NZ_JACHHH010000016.1"/>
</dbReference>
<evidence type="ECO:0000313" key="2">
    <source>
        <dbReference type="EMBL" id="MBB6042369.1"/>
    </source>
</evidence>
<evidence type="ECO:0000256" key="1">
    <source>
        <dbReference type="SAM" id="Phobius"/>
    </source>
</evidence>
<accession>A0A7W9SHS1</accession>
<keyword evidence="1" id="KW-0812">Transmembrane</keyword>
<dbReference type="Gene3D" id="2.20.28.30">
    <property type="entry name" value="RNA polymerase ii, chain L"/>
    <property type="match status" value="1"/>
</dbReference>
<comment type="caution">
    <text evidence="2">The sequence shown here is derived from an EMBL/GenBank/DDBJ whole genome shotgun (WGS) entry which is preliminary data.</text>
</comment>
<dbReference type="EMBL" id="JACHHH010000016">
    <property type="protein sequence ID" value="MBB6042369.1"/>
    <property type="molecule type" value="Genomic_DNA"/>
</dbReference>
<keyword evidence="1" id="KW-1133">Transmembrane helix</keyword>
<keyword evidence="2" id="KW-0240">DNA-directed RNA polymerase</keyword>
<gene>
    <name evidence="2" type="ORF">HNQ46_002368</name>
</gene>
<keyword evidence="2" id="KW-0804">Transcription</keyword>